<gene>
    <name evidence="2" type="ORF">IMG5_000560</name>
</gene>
<evidence type="ECO:0000313" key="3">
    <source>
        <dbReference type="Proteomes" id="UP000008983"/>
    </source>
</evidence>
<proteinExistence type="predicted"/>
<protein>
    <submittedName>
        <fullName evidence="2">Leucine rich repeat protein</fullName>
        <ecNumber evidence="2">3.1.4.16</ecNumber>
    </submittedName>
</protein>
<dbReference type="OrthoDB" id="308621at2759"/>
<keyword evidence="2" id="KW-0378">Hydrolase</keyword>
<dbReference type="GO" id="GO:0008663">
    <property type="term" value="F:2',3'-cyclic-nucleotide 2'-phosphodiesterase activity"/>
    <property type="evidence" value="ECO:0007669"/>
    <property type="project" value="UniProtKB-EC"/>
</dbReference>
<dbReference type="Proteomes" id="UP000008983">
    <property type="component" value="Unassembled WGS sequence"/>
</dbReference>
<sequence>MYSSPYQNNFNQGSQIYQNNKIPYQSQYPVSQQVGSYAGSYGGGPAMGGSRINQGLYNQDYYHRVEPQVRSNLIAGAEISEIEMILEAERRKYKETREKIEDDLNNERKLRVEFENKLMRLKDESMKREMFVSELEYKVNTLGQENESIISENRSLKDELQRMQEVYNHKIRELEENVQYLQRGEVQMEEKFKMEVDRIRKDGESALDNLNRQWEFRYKSLEEKCKNLLQLKNEMENEINNLNKAIMKIKIASEEELRQRCVQIQEEEYRKFSANLRTVEQKLRLSEEQKDQLSRKIHQLVQELQEKDRLLNDKFMESNKEINDKNTEINDLKNFIAQMEIERDKLFKELQAKESHLSILQAEYLEFQNQSCLFKKNQDAQLEGMQAEFTRERRRLEDIRDQQARKIQELESVIRQIENEMDKCKQEYQNLTQMLQNNINRTISQTVTENHTYKVPNTNVGPKFDYKYK</sequence>
<feature type="coiled-coil region" evidence="1">
    <location>
        <begin position="79"/>
        <end position="441"/>
    </location>
</feature>
<dbReference type="GeneID" id="14911036"/>
<accession>G0QIU3</accession>
<dbReference type="RefSeq" id="XP_004040133.1">
    <property type="nucleotide sequence ID" value="XM_004040085.1"/>
</dbReference>
<dbReference type="AlphaFoldDB" id="G0QIU3"/>
<dbReference type="InParanoid" id="G0QIU3"/>
<keyword evidence="3" id="KW-1185">Reference proteome</keyword>
<organism evidence="2 3">
    <name type="scientific">Ichthyophthirius multifiliis</name>
    <name type="common">White spot disease agent</name>
    <name type="synonym">Ich</name>
    <dbReference type="NCBI Taxonomy" id="5932"/>
    <lineage>
        <taxon>Eukaryota</taxon>
        <taxon>Sar</taxon>
        <taxon>Alveolata</taxon>
        <taxon>Ciliophora</taxon>
        <taxon>Intramacronucleata</taxon>
        <taxon>Oligohymenophorea</taxon>
        <taxon>Hymenostomatida</taxon>
        <taxon>Ophryoglenina</taxon>
        <taxon>Ichthyophthirius</taxon>
    </lineage>
</organism>
<dbReference type="EMBL" id="GL983042">
    <property type="protein sequence ID" value="EGR34829.1"/>
    <property type="molecule type" value="Genomic_DNA"/>
</dbReference>
<dbReference type="OMA" id="MNENMRI"/>
<evidence type="ECO:0000313" key="2">
    <source>
        <dbReference type="EMBL" id="EGR34829.1"/>
    </source>
</evidence>
<dbReference type="EC" id="3.1.4.16" evidence="2"/>
<name>G0QIU3_ICHMU</name>
<keyword evidence="1" id="KW-0175">Coiled coil</keyword>
<dbReference type="STRING" id="857967.G0QIU3"/>
<reference evidence="2 3" key="1">
    <citation type="submission" date="2011-07" db="EMBL/GenBank/DDBJ databases">
        <authorList>
            <person name="Coyne R."/>
            <person name="Brami D."/>
            <person name="Johnson J."/>
            <person name="Hostetler J."/>
            <person name="Hannick L."/>
            <person name="Clark T."/>
            <person name="Cassidy-Hanley D."/>
            <person name="Inman J."/>
        </authorList>
    </citation>
    <scope>NUCLEOTIDE SEQUENCE [LARGE SCALE GENOMIC DNA]</scope>
    <source>
        <strain evidence="2 3">G5</strain>
    </source>
</reference>
<dbReference type="eggNOG" id="ENOG502SP8G">
    <property type="taxonomic scope" value="Eukaryota"/>
</dbReference>
<evidence type="ECO:0000256" key="1">
    <source>
        <dbReference type="SAM" id="Coils"/>
    </source>
</evidence>